<accession>A0ABW3I6B8</accession>
<reference evidence="3" key="1">
    <citation type="journal article" date="2019" name="Int. J. Syst. Evol. Microbiol.">
        <title>The Global Catalogue of Microorganisms (GCM) 10K type strain sequencing project: providing services to taxonomists for standard genome sequencing and annotation.</title>
        <authorList>
            <consortium name="The Broad Institute Genomics Platform"/>
            <consortium name="The Broad Institute Genome Sequencing Center for Infectious Disease"/>
            <person name="Wu L."/>
            <person name="Ma J."/>
        </authorList>
    </citation>
    <scope>NUCLEOTIDE SEQUENCE [LARGE SCALE GENOMIC DNA]</scope>
    <source>
        <strain evidence="3">CCUG 62114</strain>
    </source>
</reference>
<proteinExistence type="predicted"/>
<sequence>MKKPMVFKLVAAVLLLTSYVGFSQEKPVTNLLNKYIKASNDLSATKQKNTVLALFDDKYKNNTAFVGLSGVVKRSTTGFEQFSRQLDESIKNKKYTFKMQVRDIVHESQKEKAGTVSALVNFESKVDGKVAESGTILMSLVGTLVRGEWKIIQNNTVRVSEGKDIGNCVCYLFSKGTSFFGAETYYPAGVEYDKEFQSFRVGTRDGKRVVKGDDKDYTWAENGDVLDGSRKIGHASTPEEAVKVVLNFLYAETCTEIKFS</sequence>
<evidence type="ECO:0008006" key="4">
    <source>
        <dbReference type="Google" id="ProtNLM"/>
    </source>
</evidence>
<keyword evidence="1" id="KW-0732">Signal</keyword>
<feature type="chain" id="PRO_5046951247" description="SnoaL-like domain-containing protein" evidence="1">
    <location>
        <begin position="24"/>
        <end position="260"/>
    </location>
</feature>
<name>A0ABW3I6B8_9FLAO</name>
<organism evidence="2 3">
    <name type="scientific">Pseudofulvibacter geojedonensis</name>
    <dbReference type="NCBI Taxonomy" id="1123758"/>
    <lineage>
        <taxon>Bacteria</taxon>
        <taxon>Pseudomonadati</taxon>
        <taxon>Bacteroidota</taxon>
        <taxon>Flavobacteriia</taxon>
        <taxon>Flavobacteriales</taxon>
        <taxon>Flavobacteriaceae</taxon>
        <taxon>Pseudofulvibacter</taxon>
    </lineage>
</organism>
<dbReference type="EMBL" id="JBHTJM010000011">
    <property type="protein sequence ID" value="MFD0965160.1"/>
    <property type="molecule type" value="Genomic_DNA"/>
</dbReference>
<keyword evidence="3" id="KW-1185">Reference proteome</keyword>
<dbReference type="RefSeq" id="WP_377717098.1">
    <property type="nucleotide sequence ID" value="NZ_JBHTJM010000011.1"/>
</dbReference>
<dbReference type="Proteomes" id="UP001596997">
    <property type="component" value="Unassembled WGS sequence"/>
</dbReference>
<protein>
    <recommendedName>
        <fullName evidence="4">SnoaL-like domain-containing protein</fullName>
    </recommendedName>
</protein>
<feature type="signal peptide" evidence="1">
    <location>
        <begin position="1"/>
        <end position="23"/>
    </location>
</feature>
<gene>
    <name evidence="2" type="ORF">ACFQ1O_14170</name>
</gene>
<evidence type="ECO:0000256" key="1">
    <source>
        <dbReference type="SAM" id="SignalP"/>
    </source>
</evidence>
<comment type="caution">
    <text evidence="2">The sequence shown here is derived from an EMBL/GenBank/DDBJ whole genome shotgun (WGS) entry which is preliminary data.</text>
</comment>
<evidence type="ECO:0000313" key="3">
    <source>
        <dbReference type="Proteomes" id="UP001596997"/>
    </source>
</evidence>
<evidence type="ECO:0000313" key="2">
    <source>
        <dbReference type="EMBL" id="MFD0965160.1"/>
    </source>
</evidence>